<feature type="region of interest" description="Disordered" evidence="1">
    <location>
        <begin position="355"/>
        <end position="419"/>
    </location>
</feature>
<gene>
    <name evidence="3" type="ORF">LAMO00422_LOCUS21342</name>
</gene>
<feature type="region of interest" description="Disordered" evidence="1">
    <location>
        <begin position="191"/>
        <end position="220"/>
    </location>
</feature>
<feature type="compositionally biased region" description="Basic and acidic residues" evidence="1">
    <location>
        <begin position="285"/>
        <end position="304"/>
    </location>
</feature>
<feature type="compositionally biased region" description="Basic and acidic residues" evidence="1">
    <location>
        <begin position="407"/>
        <end position="417"/>
    </location>
</feature>
<feature type="compositionally biased region" description="Basic residues" evidence="1">
    <location>
        <begin position="259"/>
        <end position="276"/>
    </location>
</feature>
<dbReference type="SMART" id="SM00164">
    <property type="entry name" value="TBC"/>
    <property type="match status" value="1"/>
</dbReference>
<name>A0A7S0DQI4_9EUKA</name>
<proteinExistence type="predicted"/>
<dbReference type="SUPFAM" id="SSF47923">
    <property type="entry name" value="Ypt/Rab-GAP domain of gyp1p"/>
    <property type="match status" value="2"/>
</dbReference>
<dbReference type="InterPro" id="IPR000195">
    <property type="entry name" value="Rab-GAP-TBC_dom"/>
</dbReference>
<dbReference type="InterPro" id="IPR035969">
    <property type="entry name" value="Rab-GAP_TBC_sf"/>
</dbReference>
<organism evidence="3">
    <name type="scientific">Amorphochlora amoebiformis</name>
    <dbReference type="NCBI Taxonomy" id="1561963"/>
    <lineage>
        <taxon>Eukaryota</taxon>
        <taxon>Sar</taxon>
        <taxon>Rhizaria</taxon>
        <taxon>Cercozoa</taxon>
        <taxon>Chlorarachniophyceae</taxon>
        <taxon>Amorphochlora</taxon>
    </lineage>
</organism>
<feature type="region of interest" description="Disordered" evidence="1">
    <location>
        <begin position="24"/>
        <end position="61"/>
    </location>
</feature>
<evidence type="ECO:0000313" key="3">
    <source>
        <dbReference type="EMBL" id="CAD8462382.1"/>
    </source>
</evidence>
<dbReference type="PANTHER" id="PTHR47219:SF15">
    <property type="entry name" value="TBC1 DOMAIN FAMILY MEMBER 12 ISOFORM X1"/>
    <property type="match status" value="1"/>
</dbReference>
<accession>A0A7S0DQI4</accession>
<dbReference type="AlphaFoldDB" id="A0A7S0DQI4"/>
<feature type="region of interest" description="Disordered" evidence="1">
    <location>
        <begin position="255"/>
        <end position="343"/>
    </location>
</feature>
<evidence type="ECO:0000259" key="2">
    <source>
        <dbReference type="PROSITE" id="PS50086"/>
    </source>
</evidence>
<dbReference type="PROSITE" id="PS50086">
    <property type="entry name" value="TBC_RABGAP"/>
    <property type="match status" value="1"/>
</dbReference>
<dbReference type="EMBL" id="HBEM01031350">
    <property type="protein sequence ID" value="CAD8462382.1"/>
    <property type="molecule type" value="Transcribed_RNA"/>
</dbReference>
<feature type="compositionally biased region" description="Basic and acidic residues" evidence="1">
    <location>
        <begin position="323"/>
        <end position="337"/>
    </location>
</feature>
<dbReference type="Gene3D" id="1.10.472.80">
    <property type="entry name" value="Ypt/Rab-GAP domain of gyp1p, domain 3"/>
    <property type="match status" value="1"/>
</dbReference>
<feature type="compositionally biased region" description="Low complexity" evidence="1">
    <location>
        <begin position="369"/>
        <end position="389"/>
    </location>
</feature>
<dbReference type="GO" id="GO:0005096">
    <property type="term" value="F:GTPase activator activity"/>
    <property type="evidence" value="ECO:0007669"/>
    <property type="project" value="TreeGrafter"/>
</dbReference>
<dbReference type="PANTHER" id="PTHR47219">
    <property type="entry name" value="RAB GTPASE-ACTIVATING PROTEIN 1-LIKE"/>
    <property type="match status" value="1"/>
</dbReference>
<evidence type="ECO:0000256" key="1">
    <source>
        <dbReference type="SAM" id="MobiDB-lite"/>
    </source>
</evidence>
<dbReference type="InterPro" id="IPR050302">
    <property type="entry name" value="Rab_GAP_TBC_domain"/>
</dbReference>
<protein>
    <recommendedName>
        <fullName evidence="2">Rab-GAP TBC domain-containing protein</fullName>
    </recommendedName>
</protein>
<dbReference type="GO" id="GO:0031267">
    <property type="term" value="F:small GTPase binding"/>
    <property type="evidence" value="ECO:0007669"/>
    <property type="project" value="TreeGrafter"/>
</dbReference>
<feature type="domain" description="Rab-GAP TBC" evidence="2">
    <location>
        <begin position="216"/>
        <end position="595"/>
    </location>
</feature>
<dbReference type="Pfam" id="PF00566">
    <property type="entry name" value="RabGAP-TBC"/>
    <property type="match status" value="1"/>
</dbReference>
<sequence length="681" mass="76246">MSCGGRKQEKYSVLSSLFAQFLRKQNEPSRRPSLLDGRPGANQNRHGIDPSRDSSVSGRRGLRVDAGHHLTVCRKCLARGRGGEGSMLGGEGKNTSQESKQLTFDVERDAPNLAKMIKEGDSEERKVAWIIIGAQMLFQQRLAHKRYLAVAAELEKAASSLKFEPHVPWLVRSAIEHTEHITRAFEGTKDAYFTQPSPPMSKEGSPPGTPRSVRGGIPAGSRGIAWQSAIGNMLFITPGQVSHLKQRLQACQQEIQARKNSKKPPHKPPHRKKRTPSHPGPTLPRETKIDSKPVKLPKLPEKSHKNLLPLPNARIPDPTQSSAKEDLSKEKGEEAAHMPRLTADWVAFEGGDSILDEEPEETKNPLPPQSQAQAQSQTQTHPSTGTQTTADWEAFQGRGVIDSASVSEERKSDRLGEEVESNIKGAESHLYGETESHFLSNLLEIDQDICRTHADTVEFKDKGIQEDMRYILQLFVVYRPDIGYTQGMSYLAAQLVKTLRDRYKAFVCLANILCTQSLFRALFATQNILNPKVIARVNLFNILLESNIPELYHHLKSVGITLENTFIKWTIGLFGTVIKPGKTLDVLWDHFLIKGEQEVYRSAIAILMLLKDDLLEGGFPQCVNIMQSRHELKQNEVENAIDGVTLDRKFKYEFQKLSRREAIEDVWDTSDNSMAKRAAAK</sequence>
<dbReference type="Gene3D" id="1.10.8.270">
    <property type="entry name" value="putative rabgap domain of human tbc1 domain family member 14 like domains"/>
    <property type="match status" value="1"/>
</dbReference>
<reference evidence="3" key="1">
    <citation type="submission" date="2021-01" db="EMBL/GenBank/DDBJ databases">
        <authorList>
            <person name="Corre E."/>
            <person name="Pelletier E."/>
            <person name="Niang G."/>
            <person name="Scheremetjew M."/>
            <person name="Finn R."/>
            <person name="Kale V."/>
            <person name="Holt S."/>
            <person name="Cochrane G."/>
            <person name="Meng A."/>
            <person name="Brown T."/>
            <person name="Cohen L."/>
        </authorList>
    </citation>
    <scope>NUCLEOTIDE SEQUENCE</scope>
    <source>
        <strain evidence="3">CCMP2058</strain>
    </source>
</reference>